<protein>
    <submittedName>
        <fullName evidence="3">Hypothetical_protein</fullName>
    </submittedName>
</protein>
<dbReference type="EMBL" id="CATOUU010000218">
    <property type="protein sequence ID" value="CAI9921256.1"/>
    <property type="molecule type" value="Genomic_DNA"/>
</dbReference>
<dbReference type="EMBL" id="CAXDID020000411">
    <property type="protein sequence ID" value="CAL6088828.1"/>
    <property type="molecule type" value="Genomic_DNA"/>
</dbReference>
<evidence type="ECO:0000313" key="2">
    <source>
        <dbReference type="EMBL" id="CAI9921256.1"/>
    </source>
</evidence>
<name>A0AA86NLV9_9EUKA</name>
<dbReference type="Proteomes" id="UP001642409">
    <property type="component" value="Unassembled WGS sequence"/>
</dbReference>
<comment type="caution">
    <text evidence="2">The sequence shown here is derived from an EMBL/GenBank/DDBJ whole genome shotgun (WGS) entry which is preliminary data.</text>
</comment>
<gene>
    <name evidence="3" type="ORF">HINF_LOCUS64315</name>
    <name evidence="2" type="ORF">HINF_LOCUS8901</name>
</gene>
<dbReference type="AlphaFoldDB" id="A0AA86NLV9"/>
<reference evidence="2" key="1">
    <citation type="submission" date="2023-06" db="EMBL/GenBank/DDBJ databases">
        <authorList>
            <person name="Kurt Z."/>
        </authorList>
    </citation>
    <scope>NUCLEOTIDE SEQUENCE</scope>
</reference>
<proteinExistence type="predicted"/>
<accession>A0AA86NLV9</accession>
<reference evidence="3 4" key="2">
    <citation type="submission" date="2024-07" db="EMBL/GenBank/DDBJ databases">
        <authorList>
            <person name="Akdeniz Z."/>
        </authorList>
    </citation>
    <scope>NUCLEOTIDE SEQUENCE [LARGE SCALE GENOMIC DNA]</scope>
</reference>
<feature type="transmembrane region" description="Helical" evidence="1">
    <location>
        <begin position="62"/>
        <end position="84"/>
    </location>
</feature>
<sequence length="110" mass="12576">MHCFINLIRLLGSFLVHLFLQILISGYIAGGELTISQSSVALISFLVPLFSRNCFQFPIWSFFWVFAKIGLVSHFALAIVFIHLNPSFGYDLAGFSETRYFTSFFFQVSF</sequence>
<keyword evidence="4" id="KW-1185">Reference proteome</keyword>
<keyword evidence="1" id="KW-0812">Transmembrane</keyword>
<evidence type="ECO:0000256" key="1">
    <source>
        <dbReference type="SAM" id="Phobius"/>
    </source>
</evidence>
<organism evidence="2">
    <name type="scientific">Hexamita inflata</name>
    <dbReference type="NCBI Taxonomy" id="28002"/>
    <lineage>
        <taxon>Eukaryota</taxon>
        <taxon>Metamonada</taxon>
        <taxon>Diplomonadida</taxon>
        <taxon>Hexamitidae</taxon>
        <taxon>Hexamitinae</taxon>
        <taxon>Hexamita</taxon>
    </lineage>
</organism>
<evidence type="ECO:0000313" key="4">
    <source>
        <dbReference type="Proteomes" id="UP001642409"/>
    </source>
</evidence>
<feature type="transmembrane region" description="Helical" evidence="1">
    <location>
        <begin position="7"/>
        <end position="28"/>
    </location>
</feature>
<evidence type="ECO:0000313" key="3">
    <source>
        <dbReference type="EMBL" id="CAL6088828.1"/>
    </source>
</evidence>
<keyword evidence="1" id="KW-0472">Membrane</keyword>
<feature type="transmembrane region" description="Helical" evidence="1">
    <location>
        <begin position="34"/>
        <end position="50"/>
    </location>
</feature>
<keyword evidence="1" id="KW-1133">Transmembrane helix</keyword>